<gene>
    <name evidence="2" type="ORF">F0A17_17760</name>
</gene>
<reference evidence="2 3" key="1">
    <citation type="submission" date="2019-08" db="EMBL/GenBank/DDBJ databases">
        <title>Bioinformatics analysis of the strain L3 and L5.</title>
        <authorList>
            <person name="Li X."/>
        </authorList>
    </citation>
    <scope>NUCLEOTIDE SEQUENCE [LARGE SCALE GENOMIC DNA]</scope>
    <source>
        <strain evidence="2 3">L5</strain>
    </source>
</reference>
<dbReference type="GO" id="GO:0020037">
    <property type="term" value="F:heme binding"/>
    <property type="evidence" value="ECO:0007669"/>
    <property type="project" value="InterPro"/>
</dbReference>
<dbReference type="RefSeq" id="WP_149329697.1">
    <property type="nucleotide sequence ID" value="NZ_VTPY01000007.1"/>
</dbReference>
<accession>A0A7V7FWQ6</accession>
<dbReference type="SUPFAM" id="SSF48264">
    <property type="entry name" value="Cytochrome P450"/>
    <property type="match status" value="1"/>
</dbReference>
<evidence type="ECO:0000313" key="2">
    <source>
        <dbReference type="EMBL" id="KAA0010315.1"/>
    </source>
</evidence>
<protein>
    <submittedName>
        <fullName evidence="2">Cytochrome P450</fullName>
    </submittedName>
</protein>
<dbReference type="PANTHER" id="PTHR46696:SF6">
    <property type="entry name" value="P450, PUTATIVE (EUROFUNG)-RELATED"/>
    <property type="match status" value="1"/>
</dbReference>
<dbReference type="CDD" id="cd11079">
    <property type="entry name" value="Cyp_unk"/>
    <property type="match status" value="1"/>
</dbReference>
<dbReference type="GO" id="GO:0016705">
    <property type="term" value="F:oxidoreductase activity, acting on paired donors, with incorporation or reduction of molecular oxygen"/>
    <property type="evidence" value="ECO:0007669"/>
    <property type="project" value="InterPro"/>
</dbReference>
<keyword evidence="3" id="KW-1185">Reference proteome</keyword>
<dbReference type="InterPro" id="IPR036396">
    <property type="entry name" value="Cyt_P450_sf"/>
</dbReference>
<sequence>MTDLFAPDSHDWDPRADSVQRDQMAAYDEMRRRCPVAYSDYLQWSLFRHEDVMRVLTDHETFSNAASRHLSVPNAMDPPEHTRFRRLIEPYFSPEAMASFEPHCREIAESVVARLPQTGEIEAMAELGQNFALEIQCAFMGWPSSLHEPLRDWIRQQHDATLAGDRERLEKLALEFDGVIRELLETRRTAGAAAPDDVTTRLLRETVEGRPLRDEEIVSIIRNWTVGELGTIAASVGILVRYLAEHPNLQARLRGEPELLPAAIDEILRLDAPLMSNRRVTTKPVMIGGRRLEAGEKLTLLWGAANRDEAVFGDPDECRLDRDAETNLLYGAGIHVCPGAPLARMELRLIMEALLADTIHLALIADKPAIRARFPAGGYSAVPVRWRAERQGSSPDLVRPMGKKDPAG</sequence>
<evidence type="ECO:0000256" key="1">
    <source>
        <dbReference type="ARBA" id="ARBA00010617"/>
    </source>
</evidence>
<dbReference type="InterPro" id="IPR002397">
    <property type="entry name" value="Cyt_P450_B"/>
</dbReference>
<organism evidence="2 3">
    <name type="scientific">Billgrantia pellis</name>
    <dbReference type="NCBI Taxonomy" id="2606936"/>
    <lineage>
        <taxon>Bacteria</taxon>
        <taxon>Pseudomonadati</taxon>
        <taxon>Pseudomonadota</taxon>
        <taxon>Gammaproteobacteria</taxon>
        <taxon>Oceanospirillales</taxon>
        <taxon>Halomonadaceae</taxon>
        <taxon>Billgrantia</taxon>
    </lineage>
</organism>
<dbReference type="Gene3D" id="1.10.630.10">
    <property type="entry name" value="Cytochrome P450"/>
    <property type="match status" value="1"/>
</dbReference>
<dbReference type="InterPro" id="IPR001128">
    <property type="entry name" value="Cyt_P450"/>
</dbReference>
<dbReference type="PANTHER" id="PTHR46696">
    <property type="entry name" value="P450, PUTATIVE (EUROFUNG)-RELATED"/>
    <property type="match status" value="1"/>
</dbReference>
<dbReference type="PRINTS" id="PR00385">
    <property type="entry name" value="P450"/>
</dbReference>
<evidence type="ECO:0000313" key="3">
    <source>
        <dbReference type="Proteomes" id="UP000486760"/>
    </source>
</evidence>
<comment type="similarity">
    <text evidence="1">Belongs to the cytochrome P450 family.</text>
</comment>
<dbReference type="PRINTS" id="PR00359">
    <property type="entry name" value="BP450"/>
</dbReference>
<dbReference type="EMBL" id="VTPY01000007">
    <property type="protein sequence ID" value="KAA0010315.1"/>
    <property type="molecule type" value="Genomic_DNA"/>
</dbReference>
<dbReference type="Proteomes" id="UP000486760">
    <property type="component" value="Unassembled WGS sequence"/>
</dbReference>
<name>A0A7V7FWQ6_9GAMM</name>
<dbReference type="GO" id="GO:0005506">
    <property type="term" value="F:iron ion binding"/>
    <property type="evidence" value="ECO:0007669"/>
    <property type="project" value="InterPro"/>
</dbReference>
<dbReference type="AlphaFoldDB" id="A0A7V7FWQ6"/>
<dbReference type="Pfam" id="PF00067">
    <property type="entry name" value="p450"/>
    <property type="match status" value="1"/>
</dbReference>
<proteinExistence type="inferred from homology"/>
<comment type="caution">
    <text evidence="2">The sequence shown here is derived from an EMBL/GenBank/DDBJ whole genome shotgun (WGS) entry which is preliminary data.</text>
</comment>
<dbReference type="GO" id="GO:0004497">
    <property type="term" value="F:monooxygenase activity"/>
    <property type="evidence" value="ECO:0007669"/>
    <property type="project" value="InterPro"/>
</dbReference>